<feature type="transmembrane region" description="Helical" evidence="2">
    <location>
        <begin position="110"/>
        <end position="132"/>
    </location>
</feature>
<evidence type="ECO:0000313" key="3">
    <source>
        <dbReference type="EMBL" id="MFC5297289.1"/>
    </source>
</evidence>
<evidence type="ECO:0000256" key="1">
    <source>
        <dbReference type="SAM" id="MobiDB-lite"/>
    </source>
</evidence>
<sequence length="163" mass="16871">MNTAWGNNDQGPGEDQSWLGGGDRGGQGDALGQNRSGARNGAGSSEDGWSSDFGEGGQGSEPPTYQGPEFGDRSGQDGSSRPEGDGSGWASSFTGANGSGRSGSGSQKSFLPMLLGGLASLVGVVIFAVIAYRMGMDIWWAVLFIGIPLISRVARLLRRNNRN</sequence>
<reference evidence="4" key="1">
    <citation type="journal article" date="2019" name="Int. J. Syst. Evol. Microbiol.">
        <title>The Global Catalogue of Microorganisms (GCM) 10K type strain sequencing project: providing services to taxonomists for standard genome sequencing and annotation.</title>
        <authorList>
            <consortium name="The Broad Institute Genomics Platform"/>
            <consortium name="The Broad Institute Genome Sequencing Center for Infectious Disease"/>
            <person name="Wu L."/>
            <person name="Ma J."/>
        </authorList>
    </citation>
    <scope>NUCLEOTIDE SEQUENCE [LARGE SCALE GENOMIC DNA]</scope>
    <source>
        <strain evidence="4">CGMCC 1.16455</strain>
    </source>
</reference>
<feature type="region of interest" description="Disordered" evidence="1">
    <location>
        <begin position="1"/>
        <end position="106"/>
    </location>
</feature>
<name>A0ABW0FF51_9MICO</name>
<keyword evidence="2" id="KW-0472">Membrane</keyword>
<dbReference type="RefSeq" id="WP_193115822.1">
    <property type="nucleotide sequence ID" value="NZ_BAAAIR010000038.1"/>
</dbReference>
<keyword evidence="2" id="KW-1133">Transmembrane helix</keyword>
<comment type="caution">
    <text evidence="3">The sequence shown here is derived from an EMBL/GenBank/DDBJ whole genome shotgun (WGS) entry which is preliminary data.</text>
</comment>
<feature type="compositionally biased region" description="Gly residues" evidence="1">
    <location>
        <begin position="19"/>
        <end position="29"/>
    </location>
</feature>
<dbReference type="Proteomes" id="UP001595937">
    <property type="component" value="Unassembled WGS sequence"/>
</dbReference>
<dbReference type="GeneID" id="303297546"/>
<keyword evidence="4" id="KW-1185">Reference proteome</keyword>
<feature type="compositionally biased region" description="Basic and acidic residues" evidence="1">
    <location>
        <begin position="70"/>
        <end position="84"/>
    </location>
</feature>
<accession>A0ABW0FF51</accession>
<gene>
    <name evidence="3" type="ORF">ACFPK8_07170</name>
</gene>
<protein>
    <submittedName>
        <fullName evidence="3">Uncharacterized protein</fullName>
    </submittedName>
</protein>
<proteinExistence type="predicted"/>
<organism evidence="3 4">
    <name type="scientific">Brachybacterium tyrofermentans</name>
    <dbReference type="NCBI Taxonomy" id="47848"/>
    <lineage>
        <taxon>Bacteria</taxon>
        <taxon>Bacillati</taxon>
        <taxon>Actinomycetota</taxon>
        <taxon>Actinomycetes</taxon>
        <taxon>Micrococcales</taxon>
        <taxon>Dermabacteraceae</taxon>
        <taxon>Brachybacterium</taxon>
    </lineage>
</organism>
<evidence type="ECO:0000256" key="2">
    <source>
        <dbReference type="SAM" id="Phobius"/>
    </source>
</evidence>
<evidence type="ECO:0000313" key="4">
    <source>
        <dbReference type="Proteomes" id="UP001595937"/>
    </source>
</evidence>
<keyword evidence="2" id="KW-0812">Transmembrane</keyword>
<feature type="transmembrane region" description="Helical" evidence="2">
    <location>
        <begin position="138"/>
        <end position="157"/>
    </location>
</feature>
<dbReference type="EMBL" id="JBHSLN010000020">
    <property type="protein sequence ID" value="MFC5297289.1"/>
    <property type="molecule type" value="Genomic_DNA"/>
</dbReference>
<feature type="compositionally biased region" description="Polar residues" evidence="1">
    <location>
        <begin position="1"/>
        <end position="10"/>
    </location>
</feature>